<dbReference type="Gene3D" id="3.40.50.1000">
    <property type="entry name" value="HAD superfamily/HAD-like"/>
    <property type="match status" value="1"/>
</dbReference>
<feature type="active site" description="Proton donor" evidence="2">
    <location>
        <position position="19"/>
    </location>
</feature>
<comment type="similarity">
    <text evidence="1">Belongs to the 5'(3')-deoxyribonucleotidase family.</text>
</comment>
<dbReference type="Proteomes" id="UP000198460">
    <property type="component" value="Unassembled WGS sequence"/>
</dbReference>
<dbReference type="InterPro" id="IPR023214">
    <property type="entry name" value="HAD_sf"/>
</dbReference>
<name>A0A238H6H9_9BURK</name>
<evidence type="ECO:0000256" key="2">
    <source>
        <dbReference type="PIRSR" id="PIRSR610708-1"/>
    </source>
</evidence>
<dbReference type="InterPro" id="IPR010708">
    <property type="entry name" value="5'(3')-deoxyribonucleotidase"/>
</dbReference>
<gene>
    <name evidence="3" type="ORF">BSIN_0440</name>
</gene>
<keyword evidence="3" id="KW-0378">Hydrolase</keyword>
<dbReference type="InterPro" id="IPR036412">
    <property type="entry name" value="HAD-like_sf"/>
</dbReference>
<dbReference type="AlphaFoldDB" id="A0A238H6H9"/>
<dbReference type="Gene3D" id="1.10.40.40">
    <property type="entry name" value="Deoxyribonucleotidase, domain 2"/>
    <property type="match status" value="1"/>
</dbReference>
<organism evidence="3 4">
    <name type="scientific">Burkholderia singularis</name>
    <dbReference type="NCBI Taxonomy" id="1503053"/>
    <lineage>
        <taxon>Bacteria</taxon>
        <taxon>Pseudomonadati</taxon>
        <taxon>Pseudomonadota</taxon>
        <taxon>Betaproteobacteria</taxon>
        <taxon>Burkholderiales</taxon>
        <taxon>Burkholderiaceae</taxon>
        <taxon>Burkholderia</taxon>
        <taxon>pseudomallei group</taxon>
    </lineage>
</organism>
<dbReference type="Pfam" id="PF06941">
    <property type="entry name" value="NT5C"/>
    <property type="match status" value="1"/>
</dbReference>
<proteinExistence type="inferred from homology"/>
<feature type="active site" description="Nucleophile" evidence="2">
    <location>
        <position position="17"/>
    </location>
</feature>
<evidence type="ECO:0000313" key="4">
    <source>
        <dbReference type="Proteomes" id="UP000198460"/>
    </source>
</evidence>
<dbReference type="SFLD" id="SFLDG01146">
    <property type="entry name" value="C1.2.2"/>
    <property type="match status" value="1"/>
</dbReference>
<dbReference type="GO" id="GO:0009223">
    <property type="term" value="P:pyrimidine deoxyribonucleotide catabolic process"/>
    <property type="evidence" value="ECO:0007669"/>
    <property type="project" value="TreeGrafter"/>
</dbReference>
<dbReference type="PANTHER" id="PTHR16504:SF4">
    <property type="entry name" value="5'(3')-DEOXYRIBONUCLEOTIDASE"/>
    <property type="match status" value="1"/>
</dbReference>
<sequence>MTMRATRETTMIRIAIDMDEVIADAFSAELAWYRTTHHYALSRTACIGKPLSAFVSPEHAAMMEALLADGRFFETLPVMPGAQRALRTLSSRFELFVTTAAMEYPNSCEYKFRWLRRHLPFIEPSNIVFCGDKSIVHADYLIDDNTRHFHRFSGQGLLFTAPHNASLDWQPRVDDWDAVLRYFSEHG</sequence>
<accession>A0A238H6H9</accession>
<evidence type="ECO:0000256" key="1">
    <source>
        <dbReference type="ARBA" id="ARBA00009589"/>
    </source>
</evidence>
<dbReference type="SFLD" id="SFLDS00003">
    <property type="entry name" value="Haloacid_Dehalogenase"/>
    <property type="match status" value="1"/>
</dbReference>
<dbReference type="EC" id="3.1.3.-" evidence="3"/>
<protein>
    <submittedName>
        <fullName evidence="3">Putative 5'(3')-deoxyribonucleotidase</fullName>
        <ecNumber evidence="3">3.1.3.-</ecNumber>
    </submittedName>
</protein>
<dbReference type="EMBL" id="FXAN01000061">
    <property type="protein sequence ID" value="SMG00790.1"/>
    <property type="molecule type" value="Genomic_DNA"/>
</dbReference>
<dbReference type="PANTHER" id="PTHR16504">
    <property type="entry name" value="5'(3')-DEOXYRIBONUCLEOTIDASE"/>
    <property type="match status" value="1"/>
</dbReference>
<dbReference type="SFLD" id="SFLDG01126">
    <property type="entry name" value="C1.2:_Nucleotidase_Like"/>
    <property type="match status" value="1"/>
</dbReference>
<reference evidence="3 4" key="1">
    <citation type="submission" date="2017-04" db="EMBL/GenBank/DDBJ databases">
        <authorList>
            <person name="Afonso C.L."/>
            <person name="Miller P.J."/>
            <person name="Scott M.A."/>
            <person name="Spackman E."/>
            <person name="Goraichik I."/>
            <person name="Dimitrov K.M."/>
            <person name="Suarez D.L."/>
            <person name="Swayne D.E."/>
        </authorList>
    </citation>
    <scope>NUCLEOTIDE SEQUENCE [LARGE SCALE GENOMIC DNA]</scope>
    <source>
        <strain evidence="3">LMG 28154</strain>
    </source>
</reference>
<evidence type="ECO:0000313" key="3">
    <source>
        <dbReference type="EMBL" id="SMG00790.1"/>
    </source>
</evidence>
<dbReference type="GO" id="GO:0008253">
    <property type="term" value="F:5'-nucleotidase activity"/>
    <property type="evidence" value="ECO:0007669"/>
    <property type="project" value="InterPro"/>
</dbReference>
<dbReference type="SUPFAM" id="SSF56784">
    <property type="entry name" value="HAD-like"/>
    <property type="match status" value="1"/>
</dbReference>